<sequence>MKTVSQSYARDHYAEILDSVLEDREEIIIESVGRSAAVVVALAEYESLRETLHILREPANSRRVLASIKRLESGSSASSSDC</sequence>
<accession>D1BF59</accession>
<evidence type="ECO:0000256" key="1">
    <source>
        <dbReference type="ARBA" id="ARBA00009981"/>
    </source>
</evidence>
<organism evidence="3 4">
    <name type="scientific">Sanguibacter keddieii (strain ATCC 51767 / DSM 10542 / NCFB 3025 / ST-74)</name>
    <dbReference type="NCBI Taxonomy" id="446469"/>
    <lineage>
        <taxon>Bacteria</taxon>
        <taxon>Bacillati</taxon>
        <taxon>Actinomycetota</taxon>
        <taxon>Actinomycetes</taxon>
        <taxon>Micrococcales</taxon>
        <taxon>Sanguibacteraceae</taxon>
        <taxon>Sanguibacter</taxon>
    </lineage>
</organism>
<dbReference type="NCBIfam" id="TIGR01552">
    <property type="entry name" value="phd_fam"/>
    <property type="match status" value="1"/>
</dbReference>
<dbReference type="EMBL" id="CP001819">
    <property type="protein sequence ID" value="ACZ21355.1"/>
    <property type="molecule type" value="Genomic_DNA"/>
</dbReference>
<proteinExistence type="inferred from homology"/>
<dbReference type="eggNOG" id="COG2161">
    <property type="taxonomic scope" value="Bacteria"/>
</dbReference>
<keyword evidence="4" id="KW-1185">Reference proteome</keyword>
<gene>
    <name evidence="3" type="ordered locus">Sked_14180</name>
</gene>
<dbReference type="KEGG" id="ske:Sked_14180"/>
<evidence type="ECO:0000256" key="2">
    <source>
        <dbReference type="RuleBase" id="RU362080"/>
    </source>
</evidence>
<dbReference type="Proteomes" id="UP000000322">
    <property type="component" value="Chromosome"/>
</dbReference>
<dbReference type="SUPFAM" id="SSF143120">
    <property type="entry name" value="YefM-like"/>
    <property type="match status" value="1"/>
</dbReference>
<dbReference type="HOGENOM" id="CLU_155837_1_0_11"/>
<evidence type="ECO:0000313" key="3">
    <source>
        <dbReference type="EMBL" id="ACZ21355.1"/>
    </source>
</evidence>
<comment type="function">
    <text evidence="2">Antitoxin component of a type II toxin-antitoxin (TA) system.</text>
</comment>
<dbReference type="RefSeq" id="WP_012866424.1">
    <property type="nucleotide sequence ID" value="NC_013521.1"/>
</dbReference>
<evidence type="ECO:0000313" key="4">
    <source>
        <dbReference type="Proteomes" id="UP000000322"/>
    </source>
</evidence>
<reference evidence="3 4" key="1">
    <citation type="journal article" date="2009" name="Stand. Genomic Sci.">
        <title>Complete genome sequence of Sanguibacter keddieii type strain (ST-74).</title>
        <authorList>
            <person name="Ivanova N."/>
            <person name="Sikorski J."/>
            <person name="Sims D."/>
            <person name="Brettin T."/>
            <person name="Detter J.C."/>
            <person name="Han C."/>
            <person name="Lapidus A."/>
            <person name="Copeland A."/>
            <person name="Glavina Del Rio T."/>
            <person name="Nolan M."/>
            <person name="Chen F."/>
            <person name="Lucas S."/>
            <person name="Tice H."/>
            <person name="Cheng J.F."/>
            <person name="Bruce D."/>
            <person name="Goodwin L."/>
            <person name="Pitluck S."/>
            <person name="Pati A."/>
            <person name="Mavromatis K."/>
            <person name="Chen A."/>
            <person name="Palaniappan K."/>
            <person name="D'haeseleer P."/>
            <person name="Chain P."/>
            <person name="Bristow J."/>
            <person name="Eisen J.A."/>
            <person name="Markowitz V."/>
            <person name="Hugenholtz P."/>
            <person name="Goker M."/>
            <person name="Pukall R."/>
            <person name="Klenk H.P."/>
            <person name="Kyrpides N.C."/>
        </authorList>
    </citation>
    <scope>NUCLEOTIDE SEQUENCE [LARGE SCALE GENOMIC DNA]</scope>
    <source>
        <strain evidence="4">ATCC 51767 / DSM 10542 / NCFB 3025 / ST-74</strain>
    </source>
</reference>
<dbReference type="PANTHER" id="PTHR33713">
    <property type="entry name" value="ANTITOXIN YAFN-RELATED"/>
    <property type="match status" value="1"/>
</dbReference>
<dbReference type="AlphaFoldDB" id="D1BF59"/>
<protein>
    <recommendedName>
        <fullName evidence="2">Antitoxin</fullName>
    </recommendedName>
</protein>
<dbReference type="Gene3D" id="3.40.1620.10">
    <property type="entry name" value="YefM-like domain"/>
    <property type="match status" value="1"/>
</dbReference>
<comment type="similarity">
    <text evidence="1 2">Belongs to the phD/YefM antitoxin family.</text>
</comment>
<name>D1BF59_SANKS</name>
<dbReference type="InterPro" id="IPR036165">
    <property type="entry name" value="YefM-like_sf"/>
</dbReference>
<dbReference type="PANTHER" id="PTHR33713:SF6">
    <property type="entry name" value="ANTITOXIN YEFM"/>
    <property type="match status" value="1"/>
</dbReference>
<dbReference type="Pfam" id="PF02604">
    <property type="entry name" value="PhdYeFM_antitox"/>
    <property type="match status" value="1"/>
</dbReference>
<dbReference type="InterPro" id="IPR006442">
    <property type="entry name" value="Antitoxin_Phd/YefM"/>
</dbReference>
<dbReference type="STRING" id="446469.Sked_14180"/>
<dbReference type="Gene3D" id="6.10.250.330">
    <property type="match status" value="1"/>
</dbReference>
<dbReference type="OrthoDB" id="9802003at2"/>
<dbReference type="InterPro" id="IPR051405">
    <property type="entry name" value="phD/YefM_antitoxin"/>
</dbReference>